<keyword evidence="1" id="KW-0547">Nucleotide-binding</keyword>
<accession>A0ABD0TS24</accession>
<keyword evidence="1" id="KW-0227">DNA damage</keyword>
<dbReference type="GO" id="GO:0006281">
    <property type="term" value="P:DNA repair"/>
    <property type="evidence" value="ECO:0007669"/>
    <property type="project" value="UniProtKB-KW"/>
</dbReference>
<proteinExistence type="inferred from homology"/>
<dbReference type="GO" id="GO:0043139">
    <property type="term" value="F:5'-3' DNA helicase activity"/>
    <property type="evidence" value="ECO:0007669"/>
    <property type="project" value="UniProtKB-EC"/>
</dbReference>
<keyword evidence="1" id="KW-0067">ATP-binding</keyword>
<keyword evidence="1" id="KW-0347">Helicase</keyword>
<dbReference type="Gene3D" id="3.40.50.300">
    <property type="entry name" value="P-loop containing nucleotide triphosphate hydrolases"/>
    <property type="match status" value="1"/>
</dbReference>
<dbReference type="EMBL" id="JBEDNZ010000001">
    <property type="protein sequence ID" value="KAL0852109.1"/>
    <property type="molecule type" value="Genomic_DNA"/>
</dbReference>
<evidence type="ECO:0000259" key="3">
    <source>
        <dbReference type="Pfam" id="PF14214"/>
    </source>
</evidence>
<sequence>MAYHSKDKIHDLLGALLPEPDADHQFLQIYFIGNQDADVNRRSLDRMPSDSRNIVIRADKNLLVSMQGGLIHQQWMKWLDIVLHRRNNELKRVSETHRAYDALGSIPINLLAERNDILICAETNKKVSAMNFYSYRLMVREGEVNHILMSASIIQIHDAINADSNANNVGKMTILPATYIGSPRHMHEKYCRPDLFITFTCNPQWMEIKKELIHSQTPLDRHDITARVFKQKLKSLMNFIIKHREYGQECCCMYSVEWQKRGLPHAHILVWLVDKIRPEEIEFIISAEIHDETVDPKLHAVVTKHMIHGPCGVFNNNSPSNDLIAKTITGNNGYPLYRRRSVEDGGRSVLVKIKGQDFHIDNRWIVPYSPILPKSLKLTSINDEVSQYHSAIHLENGQRVYFNPTNAVDRTARPPLTMLTSFFSICQTDDFARTLLYADMPRYYPWNASSKSFQRLHPNNDECYYLRLLFVNVRGPTSFQLLRTVDGHLCATYREVCQLLQLLEEDSHWDNTLKDSIISSSPHQIRTLFVIIISTCLPSNSEDLWMKYNHELQREQQYDTEALTETVRTTVPQLNERQRITTYDSLIQAVKSGTGGIYFLDAPGGTGKTFLISLLSAKIRSQNEVALALASSGIAATLLESRRTAHSPLKLPLNMQINETPVCNIAKNSAMAKILQI</sequence>
<dbReference type="PANTHER" id="PTHR10492">
    <property type="match status" value="1"/>
</dbReference>
<evidence type="ECO:0000256" key="1">
    <source>
        <dbReference type="RuleBase" id="RU363044"/>
    </source>
</evidence>
<keyword evidence="1" id="KW-0233">DNA recombination</keyword>
<comment type="cofactor">
    <cofactor evidence="1">
        <name>Mg(2+)</name>
        <dbReference type="ChEBI" id="CHEBI:18420"/>
    </cofactor>
</comment>
<dbReference type="InterPro" id="IPR010285">
    <property type="entry name" value="DNA_helicase_pif1-like_DEAD"/>
</dbReference>
<feature type="domain" description="Helitron helicase-like" evidence="3">
    <location>
        <begin position="153"/>
        <end position="270"/>
    </location>
</feature>
<organism evidence="4 5">
    <name type="scientific">Loxostege sticticalis</name>
    <name type="common">Beet webworm moth</name>
    <dbReference type="NCBI Taxonomy" id="481309"/>
    <lineage>
        <taxon>Eukaryota</taxon>
        <taxon>Metazoa</taxon>
        <taxon>Ecdysozoa</taxon>
        <taxon>Arthropoda</taxon>
        <taxon>Hexapoda</taxon>
        <taxon>Insecta</taxon>
        <taxon>Pterygota</taxon>
        <taxon>Neoptera</taxon>
        <taxon>Endopterygota</taxon>
        <taxon>Lepidoptera</taxon>
        <taxon>Glossata</taxon>
        <taxon>Ditrysia</taxon>
        <taxon>Pyraloidea</taxon>
        <taxon>Crambidae</taxon>
        <taxon>Pyraustinae</taxon>
        <taxon>Loxostege</taxon>
    </lineage>
</organism>
<dbReference type="InterPro" id="IPR027417">
    <property type="entry name" value="P-loop_NTPase"/>
</dbReference>
<evidence type="ECO:0000313" key="4">
    <source>
        <dbReference type="EMBL" id="KAL0852109.1"/>
    </source>
</evidence>
<dbReference type="GO" id="GO:0005524">
    <property type="term" value="F:ATP binding"/>
    <property type="evidence" value="ECO:0007669"/>
    <property type="project" value="UniProtKB-KW"/>
</dbReference>
<keyword evidence="1" id="KW-0234">DNA repair</keyword>
<comment type="catalytic activity">
    <reaction evidence="1">
        <text>ATP + H2O = ADP + phosphate + H(+)</text>
        <dbReference type="Rhea" id="RHEA:13065"/>
        <dbReference type="ChEBI" id="CHEBI:15377"/>
        <dbReference type="ChEBI" id="CHEBI:15378"/>
        <dbReference type="ChEBI" id="CHEBI:30616"/>
        <dbReference type="ChEBI" id="CHEBI:43474"/>
        <dbReference type="ChEBI" id="CHEBI:456216"/>
        <dbReference type="EC" id="5.6.2.3"/>
    </reaction>
</comment>
<dbReference type="GO" id="GO:0016787">
    <property type="term" value="F:hydrolase activity"/>
    <property type="evidence" value="ECO:0007669"/>
    <property type="project" value="UniProtKB-KW"/>
</dbReference>
<reference evidence="4 5" key="1">
    <citation type="submission" date="2024-06" db="EMBL/GenBank/DDBJ databases">
        <title>A chromosome-level genome assembly of beet webworm, Loxostege sticticalis.</title>
        <authorList>
            <person name="Zhang Y."/>
        </authorList>
    </citation>
    <scope>NUCLEOTIDE SEQUENCE [LARGE SCALE GENOMIC DNA]</scope>
    <source>
        <strain evidence="4">AQ028</strain>
        <tissue evidence="4">Male pupae</tissue>
    </source>
</reference>
<dbReference type="Proteomes" id="UP001549921">
    <property type="component" value="Unassembled WGS sequence"/>
</dbReference>
<dbReference type="InterPro" id="IPR025476">
    <property type="entry name" value="Helitron_helicase-like"/>
</dbReference>
<dbReference type="Pfam" id="PF14214">
    <property type="entry name" value="Helitron_like_N"/>
    <property type="match status" value="1"/>
</dbReference>
<gene>
    <name evidence="4" type="ORF">ABMA28_000349</name>
</gene>
<dbReference type="EC" id="5.6.2.3" evidence="1"/>
<dbReference type="GO" id="GO:0006310">
    <property type="term" value="P:DNA recombination"/>
    <property type="evidence" value="ECO:0007669"/>
    <property type="project" value="UniProtKB-KW"/>
</dbReference>
<comment type="caution">
    <text evidence="4">The sequence shown here is derived from an EMBL/GenBank/DDBJ whole genome shotgun (WGS) entry which is preliminary data.</text>
</comment>
<comment type="similarity">
    <text evidence="1">Belongs to the helicase family.</text>
</comment>
<dbReference type="AlphaFoldDB" id="A0ABD0TS24"/>
<dbReference type="PANTHER" id="PTHR10492:SF57">
    <property type="entry name" value="ATP-DEPENDENT DNA HELICASE"/>
    <property type="match status" value="1"/>
</dbReference>
<dbReference type="SUPFAM" id="SSF52540">
    <property type="entry name" value="P-loop containing nucleoside triphosphate hydrolases"/>
    <property type="match status" value="1"/>
</dbReference>
<evidence type="ECO:0000313" key="5">
    <source>
        <dbReference type="Proteomes" id="UP001549921"/>
    </source>
</evidence>
<feature type="domain" description="DNA helicase Pif1-like DEAD-box helicase" evidence="2">
    <location>
        <begin position="573"/>
        <end position="675"/>
    </location>
</feature>
<dbReference type="Pfam" id="PF05970">
    <property type="entry name" value="PIF1"/>
    <property type="match status" value="1"/>
</dbReference>
<evidence type="ECO:0000259" key="2">
    <source>
        <dbReference type="Pfam" id="PF05970"/>
    </source>
</evidence>
<keyword evidence="1" id="KW-0378">Hydrolase</keyword>
<protein>
    <recommendedName>
        <fullName evidence="1">ATP-dependent DNA helicase</fullName>
        <ecNumber evidence="1">5.6.2.3</ecNumber>
    </recommendedName>
</protein>
<name>A0ABD0TS24_LOXSC</name>